<dbReference type="Gene3D" id="3.30.530.20">
    <property type="match status" value="1"/>
</dbReference>
<dbReference type="AlphaFoldDB" id="A0A1H6DQU2"/>
<keyword evidence="2" id="KW-1185">Reference proteome</keyword>
<evidence type="ECO:0000313" key="2">
    <source>
        <dbReference type="Proteomes" id="UP000236754"/>
    </source>
</evidence>
<reference evidence="1 2" key="1">
    <citation type="submission" date="2016-10" db="EMBL/GenBank/DDBJ databases">
        <authorList>
            <person name="de Groot N.N."/>
        </authorList>
    </citation>
    <scope>NUCLEOTIDE SEQUENCE [LARGE SCALE GENOMIC DNA]</scope>
    <source>
        <strain evidence="1 2">CGMCC 4.2023</strain>
    </source>
</reference>
<accession>A0A1H6DQU2</accession>
<gene>
    <name evidence="1" type="ORF">SAMN05216223_118140</name>
</gene>
<dbReference type="Pfam" id="PF10604">
    <property type="entry name" value="Polyketide_cyc2"/>
    <property type="match status" value="1"/>
</dbReference>
<protein>
    <submittedName>
        <fullName evidence="1">Polyketide cyclase / dehydrase and lipid transport</fullName>
    </submittedName>
</protein>
<dbReference type="EMBL" id="FNVU01000018">
    <property type="protein sequence ID" value="SEG87669.1"/>
    <property type="molecule type" value="Genomic_DNA"/>
</dbReference>
<dbReference type="InterPro" id="IPR019587">
    <property type="entry name" value="Polyketide_cyclase/dehydratase"/>
</dbReference>
<organism evidence="1 2">
    <name type="scientific">Actinacidiphila yanglinensis</name>
    <dbReference type="NCBI Taxonomy" id="310779"/>
    <lineage>
        <taxon>Bacteria</taxon>
        <taxon>Bacillati</taxon>
        <taxon>Actinomycetota</taxon>
        <taxon>Actinomycetes</taxon>
        <taxon>Kitasatosporales</taxon>
        <taxon>Streptomycetaceae</taxon>
        <taxon>Actinacidiphila</taxon>
    </lineage>
</organism>
<sequence>MPDAADEPPDIHWPAGFTPDRADCYSGARITVAAPAPRVFDLLVAAGGWPAWLPGVTGVRFHGACAGPLRQHDSFELLLAERHRFEVLVAELVPHRRLGLSGIAGGLQLYHAWLLTPSSGGHTLVASELVARGTTATAIREAPPVWANRLNARWLTGLRERTEAGGP</sequence>
<dbReference type="RefSeq" id="WP_103889404.1">
    <property type="nucleotide sequence ID" value="NZ_FNVU01000018.1"/>
</dbReference>
<proteinExistence type="predicted"/>
<dbReference type="Proteomes" id="UP000236754">
    <property type="component" value="Unassembled WGS sequence"/>
</dbReference>
<dbReference type="InterPro" id="IPR023393">
    <property type="entry name" value="START-like_dom_sf"/>
</dbReference>
<evidence type="ECO:0000313" key="1">
    <source>
        <dbReference type="EMBL" id="SEG87669.1"/>
    </source>
</evidence>
<dbReference type="OrthoDB" id="3364858at2"/>
<name>A0A1H6DQU2_9ACTN</name>
<dbReference type="SUPFAM" id="SSF55961">
    <property type="entry name" value="Bet v1-like"/>
    <property type="match status" value="1"/>
</dbReference>